<dbReference type="CDD" id="cd13969">
    <property type="entry name" value="ADCK1-like"/>
    <property type="match status" value="1"/>
</dbReference>
<dbReference type="InterPro" id="IPR051130">
    <property type="entry name" value="Mito_struct-func_regulator"/>
</dbReference>
<dbReference type="PROSITE" id="PS51257">
    <property type="entry name" value="PROKAR_LIPOPROTEIN"/>
    <property type="match status" value="1"/>
</dbReference>
<dbReference type="PANTHER" id="PTHR43173">
    <property type="entry name" value="ABC1 FAMILY PROTEIN"/>
    <property type="match status" value="1"/>
</dbReference>
<organism evidence="3">
    <name type="scientific">Ostreococcus tauri</name>
    <name type="common">Marine green alga</name>
    <dbReference type="NCBI Taxonomy" id="70448"/>
    <lineage>
        <taxon>Eukaryota</taxon>
        <taxon>Viridiplantae</taxon>
        <taxon>Chlorophyta</taxon>
        <taxon>Mamiellophyceae</taxon>
        <taxon>Mamiellales</taxon>
        <taxon>Bathycoccaceae</taxon>
        <taxon>Ostreococcus</taxon>
    </lineage>
</organism>
<sequence>MRRALASTSSRALLAGAGAAVACARALDRDDGARTSTSDATRDWGGASTLAHLSEDYYARARRFGVASAHFAPMYVVDYRAHRARVRAMGANATEDDVRASRQILWTRVAERFRDCARSLGGIYVKAGQHVCAQPIAPRPFQIVLRELMDDASRRPFEEDRRTFKEETGMDIEEAFAEFDETPFASASMAQVYRAKTLAGEDVAVKIQQRPVAKFLRSDLATIEGYYSLMERLVPGLRFRWLADETRRHMNEEMDFTAEAANALKAQKMLANEFDESELKIPRVHGQLSGKRVLTMEWCDGSRIDDREALERMGIDVPAVAARIQKIFARMTFVHGFVHADPHPGNILVDSSGKIILLDHGVYRSLDDDLRAKWARLWLALMRSDDKALRDATSDLGMDPEMSQFFKLILVVIPARVAEEPLAKRALSADSLTIAEKRAVMKQIMGVKLEDQTRLFETLPRDLLLVLKANNLLRYVNEQLGSPVNRYSVIWKAANEGLANAQAKRALSTSGEIPKPGLLARARARLSDAVAISVLPLQLFFLKGQLAFTIWKVGKAGLGAKAAPVLVHGSQAKASNAAKT</sequence>
<dbReference type="eggNOG" id="KOG1235">
    <property type="taxonomic scope" value="Eukaryota"/>
</dbReference>
<keyword evidence="3" id="KW-0418">Kinase</keyword>
<dbReference type="InterPro" id="IPR045307">
    <property type="entry name" value="ADCK1_dom"/>
</dbReference>
<dbReference type="Pfam" id="PF03109">
    <property type="entry name" value="ABC1"/>
    <property type="match status" value="1"/>
</dbReference>
<evidence type="ECO:0000256" key="1">
    <source>
        <dbReference type="ARBA" id="ARBA00009670"/>
    </source>
</evidence>
<dbReference type="InterPro" id="IPR004147">
    <property type="entry name" value="ABC1_dom"/>
</dbReference>
<evidence type="ECO:0000313" key="3">
    <source>
        <dbReference type="EMBL" id="OUS46246.1"/>
    </source>
</evidence>
<name>A0A1Y5I9R2_OSTTA</name>
<gene>
    <name evidence="3" type="ORF">BE221DRAFT_74892</name>
</gene>
<dbReference type="SUPFAM" id="SSF56112">
    <property type="entry name" value="Protein kinase-like (PK-like)"/>
    <property type="match status" value="1"/>
</dbReference>
<dbReference type="EMBL" id="KZ155784">
    <property type="protein sequence ID" value="OUS46246.1"/>
    <property type="molecule type" value="Genomic_DNA"/>
</dbReference>
<dbReference type="Proteomes" id="UP000195557">
    <property type="component" value="Unassembled WGS sequence"/>
</dbReference>
<comment type="similarity">
    <text evidence="1">Belongs to the protein kinase superfamily. ADCK protein kinase family.</text>
</comment>
<dbReference type="GO" id="GO:0016301">
    <property type="term" value="F:kinase activity"/>
    <property type="evidence" value="ECO:0007669"/>
    <property type="project" value="UniProtKB-KW"/>
</dbReference>
<proteinExistence type="inferred from homology"/>
<accession>A0A1Y5I9R2</accession>
<keyword evidence="3" id="KW-0808">Transferase</keyword>
<dbReference type="AlphaFoldDB" id="A0A1Y5I9R2"/>
<feature type="domain" description="ABC1 atypical kinase-like" evidence="2">
    <location>
        <begin position="148"/>
        <end position="390"/>
    </location>
</feature>
<dbReference type="Gene3D" id="1.10.510.10">
    <property type="entry name" value="Transferase(Phosphotransferase) domain 1"/>
    <property type="match status" value="1"/>
</dbReference>
<protein>
    <submittedName>
        <fullName evidence="3">AarF domain-containing kinase 5</fullName>
    </submittedName>
</protein>
<dbReference type="PANTHER" id="PTHR43173:SF19">
    <property type="entry name" value="AARF DOMAIN-CONTAINING PROTEIN KINASE 1"/>
    <property type="match status" value="1"/>
</dbReference>
<dbReference type="InterPro" id="IPR011009">
    <property type="entry name" value="Kinase-like_dom_sf"/>
</dbReference>
<evidence type="ECO:0000259" key="2">
    <source>
        <dbReference type="Pfam" id="PF03109"/>
    </source>
</evidence>
<reference evidence="3" key="1">
    <citation type="submission" date="2017-04" db="EMBL/GenBank/DDBJ databases">
        <title>Population genomics of picophytoplankton unveils novel chromosome hypervariability.</title>
        <authorList>
            <consortium name="DOE Joint Genome Institute"/>
            <person name="Blanc-Mathieu R."/>
            <person name="Krasovec M."/>
            <person name="Hebrard M."/>
            <person name="Yau S."/>
            <person name="Desgranges E."/>
            <person name="Martin J."/>
            <person name="Schackwitz W."/>
            <person name="Kuo A."/>
            <person name="Salin G."/>
            <person name="Donnadieu C."/>
            <person name="Desdevises Y."/>
            <person name="Sanchez-Ferandin S."/>
            <person name="Moreau H."/>
            <person name="Rivals E."/>
            <person name="Grigoriev I.V."/>
            <person name="Grimsley N."/>
            <person name="Eyre-Walker A."/>
            <person name="Piganeau G."/>
        </authorList>
    </citation>
    <scope>NUCLEOTIDE SEQUENCE [LARGE SCALE GENOMIC DNA]</scope>
    <source>
        <strain evidence="3">RCC 1115</strain>
    </source>
</reference>